<gene>
    <name evidence="3" type="ORF">PbB2_02471</name>
</gene>
<dbReference type="Gene3D" id="1.10.10.10">
    <property type="entry name" value="Winged helix-like DNA-binding domain superfamily/Winged helix DNA-binding domain"/>
    <property type="match status" value="1"/>
</dbReference>
<dbReference type="SMART" id="SM00347">
    <property type="entry name" value="HTH_MARR"/>
    <property type="match status" value="1"/>
</dbReference>
<dbReference type="SUPFAM" id="SSF55729">
    <property type="entry name" value="Acyl-CoA N-acyltransferases (Nat)"/>
    <property type="match status" value="1"/>
</dbReference>
<evidence type="ECO:0000313" key="3">
    <source>
        <dbReference type="EMBL" id="GBF58783.1"/>
    </source>
</evidence>
<proteinExistence type="predicted"/>
<dbReference type="SUPFAM" id="SSF46785">
    <property type="entry name" value="Winged helix' DNA-binding domain"/>
    <property type="match status" value="1"/>
</dbReference>
<evidence type="ECO:0000313" key="4">
    <source>
        <dbReference type="Proteomes" id="UP000245086"/>
    </source>
</evidence>
<evidence type="ECO:0000259" key="2">
    <source>
        <dbReference type="PROSITE" id="PS51186"/>
    </source>
</evidence>
<dbReference type="OrthoDB" id="1431064at2"/>
<protein>
    <recommendedName>
        <fullName evidence="2">N-acetyltransferase domain-containing protein</fullName>
    </recommendedName>
</protein>
<keyword evidence="1" id="KW-0808">Transferase</keyword>
<keyword evidence="4" id="KW-1185">Reference proteome</keyword>
<dbReference type="InterPro" id="IPR016181">
    <property type="entry name" value="Acyl_CoA_acyltransferase"/>
</dbReference>
<feature type="domain" description="N-acetyltransferase" evidence="2">
    <location>
        <begin position="174"/>
        <end position="318"/>
    </location>
</feature>
<dbReference type="InterPro" id="IPR000835">
    <property type="entry name" value="HTH_MarR-typ"/>
</dbReference>
<dbReference type="RefSeq" id="WP_108985651.1">
    <property type="nucleotide sequence ID" value="NZ_BFBR01000008.1"/>
</dbReference>
<dbReference type="GO" id="GO:0003700">
    <property type="term" value="F:DNA-binding transcription factor activity"/>
    <property type="evidence" value="ECO:0007669"/>
    <property type="project" value="InterPro"/>
</dbReference>
<dbReference type="PANTHER" id="PTHR13947:SF37">
    <property type="entry name" value="LD18367P"/>
    <property type="match status" value="1"/>
</dbReference>
<reference evidence="3 4" key="1">
    <citation type="journal article" date="2018" name="Genome Announc.">
        <title>Draft Genome Sequence of "Candidatus Phycosocius bacilliformis," an Alphaproteobacterial Ectosymbiont of the Hydrocarbon-Producing Green Alga Botryococcus braunii.</title>
        <authorList>
            <person name="Tanabe Y."/>
            <person name="Yamaguchi H."/>
            <person name="Watanabe M.M."/>
        </authorList>
    </citation>
    <scope>NUCLEOTIDE SEQUENCE [LARGE SCALE GENOMIC DNA]</scope>
    <source>
        <strain evidence="3 4">BOTRYCO-2</strain>
    </source>
</reference>
<comment type="caution">
    <text evidence="3">The sequence shown here is derived from an EMBL/GenBank/DDBJ whole genome shotgun (WGS) entry which is preliminary data.</text>
</comment>
<dbReference type="Proteomes" id="UP000245086">
    <property type="component" value="Unassembled WGS sequence"/>
</dbReference>
<dbReference type="Pfam" id="PF12802">
    <property type="entry name" value="MarR_2"/>
    <property type="match status" value="1"/>
</dbReference>
<dbReference type="AlphaFoldDB" id="A0A2P2ECK1"/>
<accession>A0A2P2ECK1</accession>
<dbReference type="Gene3D" id="3.40.630.30">
    <property type="match status" value="1"/>
</dbReference>
<dbReference type="EMBL" id="BFBR01000008">
    <property type="protein sequence ID" value="GBF58783.1"/>
    <property type="molecule type" value="Genomic_DNA"/>
</dbReference>
<dbReference type="InterPro" id="IPR050769">
    <property type="entry name" value="NAT_camello-type"/>
</dbReference>
<dbReference type="Pfam" id="PF13508">
    <property type="entry name" value="Acetyltransf_7"/>
    <property type="match status" value="1"/>
</dbReference>
<dbReference type="PANTHER" id="PTHR13947">
    <property type="entry name" value="GNAT FAMILY N-ACETYLTRANSFERASE"/>
    <property type="match status" value="1"/>
</dbReference>
<dbReference type="CDD" id="cd04301">
    <property type="entry name" value="NAT_SF"/>
    <property type="match status" value="1"/>
</dbReference>
<organism evidence="3 4">
    <name type="scientific">Candidatus Phycosocius bacilliformis</name>
    <dbReference type="NCBI Taxonomy" id="1445552"/>
    <lineage>
        <taxon>Bacteria</taxon>
        <taxon>Pseudomonadati</taxon>
        <taxon>Pseudomonadota</taxon>
        <taxon>Alphaproteobacteria</taxon>
        <taxon>Caulobacterales</taxon>
        <taxon>Caulobacterales incertae sedis</taxon>
        <taxon>Candidatus Phycosocius</taxon>
    </lineage>
</organism>
<dbReference type="InterPro" id="IPR000182">
    <property type="entry name" value="GNAT_dom"/>
</dbReference>
<name>A0A2P2ECK1_9PROT</name>
<dbReference type="InterPro" id="IPR036390">
    <property type="entry name" value="WH_DNA-bd_sf"/>
</dbReference>
<dbReference type="GO" id="GO:0008080">
    <property type="term" value="F:N-acetyltransferase activity"/>
    <property type="evidence" value="ECO:0007669"/>
    <property type="project" value="InterPro"/>
</dbReference>
<sequence length="324" mass="35442">MPDILQNLGHVALGSRLKRLAERLLADATIILEQAGIPVQPSHLALLAALERYGPLSIKEAVATVGFSQPAMTRTVAALRGARLINTDQDPGDARAKQIALTDAGRAILVKTRERVWPKVGSAVSDLAGGREHELLALLTLFETHLAERSMLQRVTNPFSVIQVADTITPELAKAFYDINAAWISAMFKLEEHDIDVLSNPQVEILDRGGEILFIATEKHGVVGTCALMPTEDGAVELTKMGVLDSLRGQKAGEHLLAATLARAGERGIETLFLLTNHTCEAAIHLYEKLGFVHDQEIMDRYGCSYERCDVAMRYRPHSSNPNR</sequence>
<dbReference type="InterPro" id="IPR036388">
    <property type="entry name" value="WH-like_DNA-bd_sf"/>
</dbReference>
<evidence type="ECO:0000256" key="1">
    <source>
        <dbReference type="ARBA" id="ARBA00022679"/>
    </source>
</evidence>
<dbReference type="PROSITE" id="PS51186">
    <property type="entry name" value="GNAT"/>
    <property type="match status" value="1"/>
</dbReference>